<dbReference type="AlphaFoldDB" id="A0A927GRF0"/>
<gene>
    <name evidence="6" type="ORF">IDH44_10215</name>
</gene>
<dbReference type="InterPro" id="IPR055372">
    <property type="entry name" value="CBM96"/>
</dbReference>
<evidence type="ECO:0000313" key="6">
    <source>
        <dbReference type="EMBL" id="MBD2845564.1"/>
    </source>
</evidence>
<comment type="subcellular location">
    <subcellularLocation>
        <location evidence="1">Secreted</location>
    </subcellularLocation>
</comment>
<dbReference type="Proteomes" id="UP000621560">
    <property type="component" value="Unassembled WGS sequence"/>
</dbReference>
<dbReference type="EMBL" id="JACXIZ010000016">
    <property type="protein sequence ID" value="MBD2845564.1"/>
    <property type="molecule type" value="Genomic_DNA"/>
</dbReference>
<evidence type="ECO:0000256" key="4">
    <source>
        <dbReference type="SAM" id="SignalP"/>
    </source>
</evidence>
<dbReference type="GO" id="GO:0005576">
    <property type="term" value="C:extracellular region"/>
    <property type="evidence" value="ECO:0007669"/>
    <property type="project" value="UniProtKB-SubCell"/>
</dbReference>
<dbReference type="Pfam" id="PF24517">
    <property type="entry name" value="CBM96"/>
    <property type="match status" value="1"/>
</dbReference>
<name>A0A927GRF0_9BACL</name>
<feature type="signal peptide" evidence="4">
    <location>
        <begin position="1"/>
        <end position="29"/>
    </location>
</feature>
<evidence type="ECO:0000259" key="5">
    <source>
        <dbReference type="Pfam" id="PF24517"/>
    </source>
</evidence>
<feature type="chain" id="PRO_5037668603" evidence="4">
    <location>
        <begin position="30"/>
        <end position="875"/>
    </location>
</feature>
<keyword evidence="2" id="KW-0964">Secreted</keyword>
<sequence length="875" mass="94199">MSTRTVIRRAAATLGLTALLAAPGAIVSADDGALIFQSGFEPGSVVNATYTDITGADQSLPERSDWELDLEEHPAIGWFNLQYEGGTAANRYATIVEDPTQPGNQVLQYWLKDAVTNNKGRIQANVYRNTGLEEMYYRHRWFVPGLVEQLEDMGTFSWLTVSEFWNDEGWLGGTTPFRISVGLRISADGEGLNFHIHGQKKLDDQWRTMWETTNTAFTLPYDAWMDVEYYFLEGDEDNGRFYMAITPESGPKQVIFALETLTHHPDDAAPNGLNGFNPLKMYCGQDVTSYMASRGVLQWYYDDFELWEGAPDTFDPDTVSWSTLAVTDPQPPPDLDTYLLEFEDMLVTGSQPSGSGGYEIVNDPSLSGGAGVRLLAEDVDDYIQFATDMQQGDYEIELGVRRGPDQGTAQFWTLGGNKGAPIDLYAASETAATVTALPTVSPSTSNIKTTRFIVTGKDGASSGYGITLDYLKLTTIRPEVTAVSATPGNYTTGQSVDVTVSYSMPVTVTTGEDLPYIALELTSGGPAYAYYLDGSGTTELRFRYTVEAGHLDADGLALGAAIVPNDSRLESARSRHALTALHGIEADSVYVNAPAEGNTPAPGVVLTVPWTLTAAADSFVRSGTDPDNPYTDVDRNYGRHTTLQAKGASTGSDDRETYYKFDISALHGEVTSAELHLHVYNSNNGVAQAFAVADDSWDELELTWNNRPAAESSALDAVSGLQSGNWTAFDVTDAVYAEAAAAQHWLTLNVKDATGFGRYVGFSSREHTNGNAPTLSVEAAVETLTPAIVVVGNPDGPTSGPVALDVFATADSHSAITAVKWAAGAQSTAYFATGGAALTAPYELEIAANGVYTLYAEDTLGNASVYHLTVSQLAS</sequence>
<dbReference type="NCBIfam" id="NF033679">
    <property type="entry name" value="DNRLRE_dom"/>
    <property type="match status" value="1"/>
</dbReference>
<comment type="caution">
    <text evidence="6">The sequence shown here is derived from an EMBL/GenBank/DDBJ whole genome shotgun (WGS) entry which is preliminary data.</text>
</comment>
<keyword evidence="3 4" id="KW-0732">Signal</keyword>
<dbReference type="RefSeq" id="WP_190917260.1">
    <property type="nucleotide sequence ID" value="NZ_JACXIZ010000016.1"/>
</dbReference>
<reference evidence="6" key="1">
    <citation type="submission" date="2020-09" db="EMBL/GenBank/DDBJ databases">
        <title>A novel bacterium of genus Paenibacillus, isolated from South China Sea.</title>
        <authorList>
            <person name="Huang H."/>
            <person name="Mo K."/>
            <person name="Hu Y."/>
        </authorList>
    </citation>
    <scope>NUCLEOTIDE SEQUENCE</scope>
    <source>
        <strain evidence="6">IB182496</strain>
    </source>
</reference>
<proteinExistence type="predicted"/>
<keyword evidence="7" id="KW-1185">Reference proteome</keyword>
<evidence type="ECO:0000313" key="7">
    <source>
        <dbReference type="Proteomes" id="UP000621560"/>
    </source>
</evidence>
<evidence type="ECO:0000256" key="2">
    <source>
        <dbReference type="ARBA" id="ARBA00022525"/>
    </source>
</evidence>
<evidence type="ECO:0000256" key="1">
    <source>
        <dbReference type="ARBA" id="ARBA00004613"/>
    </source>
</evidence>
<protein>
    <submittedName>
        <fullName evidence="6">DNRLRE domain-containing protein</fullName>
    </submittedName>
</protein>
<organism evidence="6 7">
    <name type="scientific">Paenibacillus sabuli</name>
    <dbReference type="NCBI Taxonomy" id="2772509"/>
    <lineage>
        <taxon>Bacteria</taxon>
        <taxon>Bacillati</taxon>
        <taxon>Bacillota</taxon>
        <taxon>Bacilli</taxon>
        <taxon>Bacillales</taxon>
        <taxon>Paenibacillaceae</taxon>
        <taxon>Paenibacillus</taxon>
    </lineage>
</organism>
<accession>A0A927GRF0</accession>
<feature type="domain" description="Carbohydrate-binding module family 96" evidence="5">
    <location>
        <begin position="611"/>
        <end position="777"/>
    </location>
</feature>
<evidence type="ECO:0000256" key="3">
    <source>
        <dbReference type="ARBA" id="ARBA00022729"/>
    </source>
</evidence>